<feature type="region of interest" description="Disordered" evidence="1">
    <location>
        <begin position="33"/>
        <end position="53"/>
    </location>
</feature>
<evidence type="ECO:0000313" key="3">
    <source>
        <dbReference type="Proteomes" id="UP001066276"/>
    </source>
</evidence>
<name>A0AAV7V1G8_PLEWA</name>
<sequence>MPTGSDMEPCAYAIATCRSSAAFRLRSVPRIPGARNPNRPLLGGGGRWGSRVPGRGRSSLIRCWRTDLQRISTGCLCSRGRIYLSRVHSDQIRANIRRSILEKPLPYKEGKKNSLALASSQTSSDFML</sequence>
<gene>
    <name evidence="2" type="ORF">NDU88_004453</name>
</gene>
<evidence type="ECO:0000256" key="1">
    <source>
        <dbReference type="SAM" id="MobiDB-lite"/>
    </source>
</evidence>
<evidence type="ECO:0000313" key="2">
    <source>
        <dbReference type="EMBL" id="KAJ1195172.1"/>
    </source>
</evidence>
<keyword evidence="3" id="KW-1185">Reference proteome</keyword>
<proteinExistence type="predicted"/>
<protein>
    <submittedName>
        <fullName evidence="2">Uncharacterized protein</fullName>
    </submittedName>
</protein>
<organism evidence="2 3">
    <name type="scientific">Pleurodeles waltl</name>
    <name type="common">Iberian ribbed newt</name>
    <dbReference type="NCBI Taxonomy" id="8319"/>
    <lineage>
        <taxon>Eukaryota</taxon>
        <taxon>Metazoa</taxon>
        <taxon>Chordata</taxon>
        <taxon>Craniata</taxon>
        <taxon>Vertebrata</taxon>
        <taxon>Euteleostomi</taxon>
        <taxon>Amphibia</taxon>
        <taxon>Batrachia</taxon>
        <taxon>Caudata</taxon>
        <taxon>Salamandroidea</taxon>
        <taxon>Salamandridae</taxon>
        <taxon>Pleurodelinae</taxon>
        <taxon>Pleurodeles</taxon>
    </lineage>
</organism>
<dbReference type="EMBL" id="JANPWB010000004">
    <property type="protein sequence ID" value="KAJ1195172.1"/>
    <property type="molecule type" value="Genomic_DNA"/>
</dbReference>
<accession>A0AAV7V1G8</accession>
<dbReference type="AlphaFoldDB" id="A0AAV7V1G8"/>
<comment type="caution">
    <text evidence="2">The sequence shown here is derived from an EMBL/GenBank/DDBJ whole genome shotgun (WGS) entry which is preliminary data.</text>
</comment>
<reference evidence="2" key="1">
    <citation type="journal article" date="2022" name="bioRxiv">
        <title>Sequencing and chromosome-scale assembly of the giantPleurodeles waltlgenome.</title>
        <authorList>
            <person name="Brown T."/>
            <person name="Elewa A."/>
            <person name="Iarovenko S."/>
            <person name="Subramanian E."/>
            <person name="Araus A.J."/>
            <person name="Petzold A."/>
            <person name="Susuki M."/>
            <person name="Suzuki K.-i.T."/>
            <person name="Hayashi T."/>
            <person name="Toyoda A."/>
            <person name="Oliveira C."/>
            <person name="Osipova E."/>
            <person name="Leigh N.D."/>
            <person name="Simon A."/>
            <person name="Yun M.H."/>
        </authorList>
    </citation>
    <scope>NUCLEOTIDE SEQUENCE</scope>
    <source>
        <strain evidence="2">20211129_DDA</strain>
        <tissue evidence="2">Liver</tissue>
    </source>
</reference>
<dbReference type="Proteomes" id="UP001066276">
    <property type="component" value="Chromosome 2_2"/>
</dbReference>